<reference evidence="1" key="1">
    <citation type="submission" date="2023-05" db="EMBL/GenBank/DDBJ databases">
        <authorList>
            <consortium name="ELIXIR-Norway"/>
        </authorList>
    </citation>
    <scope>NUCLEOTIDE SEQUENCE</scope>
</reference>
<feature type="non-terminal residue" evidence="1">
    <location>
        <position position="74"/>
    </location>
</feature>
<gene>
    <name evidence="1" type="ORF">MRATA1EN22A_LOCUS12827</name>
</gene>
<sequence>MRMRFTGFLPPSGGHMRRGPRARPYPHRCFLKAGTVRPHTRGRLQGLAATRARKRPVRCRVGLTVPLEAGSVPS</sequence>
<reference evidence="1" key="2">
    <citation type="submission" date="2025-03" db="EMBL/GenBank/DDBJ databases">
        <authorList>
            <consortium name="ELIXIR-Norway"/>
            <consortium name="Elixir Norway"/>
        </authorList>
    </citation>
    <scope>NUCLEOTIDE SEQUENCE</scope>
</reference>
<organism evidence="1 2">
    <name type="scientific">Rangifer tarandus platyrhynchus</name>
    <name type="common">Svalbard reindeer</name>
    <dbReference type="NCBI Taxonomy" id="3082113"/>
    <lineage>
        <taxon>Eukaryota</taxon>
        <taxon>Metazoa</taxon>
        <taxon>Chordata</taxon>
        <taxon>Craniata</taxon>
        <taxon>Vertebrata</taxon>
        <taxon>Euteleostomi</taxon>
        <taxon>Mammalia</taxon>
        <taxon>Eutheria</taxon>
        <taxon>Laurasiatheria</taxon>
        <taxon>Artiodactyla</taxon>
        <taxon>Ruminantia</taxon>
        <taxon>Pecora</taxon>
        <taxon>Cervidae</taxon>
        <taxon>Odocoileinae</taxon>
        <taxon>Rangifer</taxon>
    </lineage>
</organism>
<name>A0AC59Z1M9_RANTA</name>
<evidence type="ECO:0000313" key="1">
    <source>
        <dbReference type="EMBL" id="CAN0152855.1"/>
    </source>
</evidence>
<evidence type="ECO:0000313" key="2">
    <source>
        <dbReference type="Proteomes" id="UP001162501"/>
    </source>
</evidence>
<accession>A0AC59Z1M9</accession>
<dbReference type="Proteomes" id="UP001162501">
    <property type="component" value="Chromosome 22"/>
</dbReference>
<dbReference type="EMBL" id="OX596106">
    <property type="protein sequence ID" value="CAN0152855.1"/>
    <property type="molecule type" value="Genomic_DNA"/>
</dbReference>
<proteinExistence type="predicted"/>
<protein>
    <submittedName>
        <fullName evidence="1">Uncharacterized protein</fullName>
    </submittedName>
</protein>